<dbReference type="OrthoDB" id="3344688at2759"/>
<comment type="caution">
    <text evidence="1">The sequence shown here is derived from an EMBL/GenBank/DDBJ whole genome shotgun (WGS) entry which is preliminary data.</text>
</comment>
<reference evidence="1 2" key="1">
    <citation type="submission" date="2020-01" db="EMBL/GenBank/DDBJ databases">
        <authorList>
            <person name="Gupta K D."/>
        </authorList>
    </citation>
    <scope>NUCLEOTIDE SEQUENCE [LARGE SCALE GENOMIC DNA]</scope>
</reference>
<protein>
    <recommendedName>
        <fullName evidence="3">Polyprotein</fullName>
    </recommendedName>
</protein>
<dbReference type="PANTHER" id="PTHR11439">
    <property type="entry name" value="GAG-POL-RELATED RETROTRANSPOSON"/>
    <property type="match status" value="1"/>
</dbReference>
<sequence length="198" mass="22162">MWLQVRTCPDLSFAINLLSRYEANPSPTHWKALQHVLTYIKGTIHYKITYDPNSPDSLNISGYSDSDYAGDPDTMRSTSGYVFTMAGGPVTWSSKRQPTTASSTTEAEYMALNRACQQAIYSDNKGSVDLAKNVKGITKAKHIHIKHHYICERVNECEVDVIQILTESNVADILTKPLLWATHKKFVHALQLNTATNT</sequence>
<name>A0A8S0WSZ2_CYCAE</name>
<dbReference type="Proteomes" id="UP000467700">
    <property type="component" value="Unassembled WGS sequence"/>
</dbReference>
<dbReference type="CDD" id="cd09272">
    <property type="entry name" value="RNase_HI_RT_Ty1"/>
    <property type="match status" value="1"/>
</dbReference>
<evidence type="ECO:0000313" key="2">
    <source>
        <dbReference type="Proteomes" id="UP000467700"/>
    </source>
</evidence>
<organism evidence="1 2">
    <name type="scientific">Cyclocybe aegerita</name>
    <name type="common">Black poplar mushroom</name>
    <name type="synonym">Agrocybe aegerita</name>
    <dbReference type="NCBI Taxonomy" id="1973307"/>
    <lineage>
        <taxon>Eukaryota</taxon>
        <taxon>Fungi</taxon>
        <taxon>Dikarya</taxon>
        <taxon>Basidiomycota</taxon>
        <taxon>Agaricomycotina</taxon>
        <taxon>Agaricomycetes</taxon>
        <taxon>Agaricomycetidae</taxon>
        <taxon>Agaricales</taxon>
        <taxon>Agaricineae</taxon>
        <taxon>Bolbitiaceae</taxon>
        <taxon>Cyclocybe</taxon>
    </lineage>
</organism>
<accession>A0A8S0WSZ2</accession>
<dbReference type="AlphaFoldDB" id="A0A8S0WSZ2"/>
<proteinExistence type="predicted"/>
<evidence type="ECO:0000313" key="1">
    <source>
        <dbReference type="EMBL" id="CAA7270357.1"/>
    </source>
</evidence>
<evidence type="ECO:0008006" key="3">
    <source>
        <dbReference type="Google" id="ProtNLM"/>
    </source>
</evidence>
<keyword evidence="2" id="KW-1185">Reference proteome</keyword>
<dbReference type="EMBL" id="CACVBS010000090">
    <property type="protein sequence ID" value="CAA7270357.1"/>
    <property type="molecule type" value="Genomic_DNA"/>
</dbReference>
<dbReference type="PANTHER" id="PTHR11439:SF483">
    <property type="entry name" value="PEPTIDE SYNTHASE GLIP-LIKE, PUTATIVE (AFU_ORTHOLOGUE AFUA_3G12920)-RELATED"/>
    <property type="match status" value="1"/>
</dbReference>
<gene>
    <name evidence="1" type="ORF">AAE3_LOCUS12719</name>
</gene>